<dbReference type="SMART" id="SM01034">
    <property type="entry name" value="BLUF"/>
    <property type="match status" value="1"/>
</dbReference>
<reference evidence="2 3" key="1">
    <citation type="submission" date="2022-05" db="EMBL/GenBank/DDBJ databases">
        <title>S8-45 Sphingomonas ultraviolaceadurans.</title>
        <authorList>
            <person name="Liu Y."/>
        </authorList>
    </citation>
    <scope>NUCLEOTIDE SEQUENCE [LARGE SCALE GENOMIC DNA]</scope>
    <source>
        <strain evidence="2 3">S8-45</strain>
    </source>
</reference>
<evidence type="ECO:0000259" key="1">
    <source>
        <dbReference type="PROSITE" id="PS50925"/>
    </source>
</evidence>
<protein>
    <submittedName>
        <fullName evidence="2">BLUF domain-containing protein</fullName>
    </submittedName>
</protein>
<name>A0ABY5MW59_9SPHN</name>
<keyword evidence="3" id="KW-1185">Reference proteome</keyword>
<evidence type="ECO:0000313" key="3">
    <source>
        <dbReference type="Proteomes" id="UP000831921"/>
    </source>
</evidence>
<dbReference type="RefSeq" id="WP_249504469.1">
    <property type="nucleotide sequence ID" value="NZ_CP097253.1"/>
</dbReference>
<dbReference type="Proteomes" id="UP000831921">
    <property type="component" value="Chromosome"/>
</dbReference>
<sequence length="93" mass="10345">MEQIVYISTARVMPSETMLDSILGSSRRNNARDGLTGLLVVGGRRFLQVLEGPAAECEAAYARIRADDRHFALVQLGRRTIVERSFAGWDMGF</sequence>
<dbReference type="InterPro" id="IPR007024">
    <property type="entry name" value="BLUF_domain"/>
</dbReference>
<gene>
    <name evidence="2" type="ORF">M1K48_03420</name>
</gene>
<feature type="domain" description="BLUF" evidence="1">
    <location>
        <begin position="1"/>
        <end position="92"/>
    </location>
</feature>
<organism evidence="2 3">
    <name type="scientific">Sphingomonas glaciei</name>
    <dbReference type="NCBI Taxonomy" id="2938948"/>
    <lineage>
        <taxon>Bacteria</taxon>
        <taxon>Pseudomonadati</taxon>
        <taxon>Pseudomonadota</taxon>
        <taxon>Alphaproteobacteria</taxon>
        <taxon>Sphingomonadales</taxon>
        <taxon>Sphingomonadaceae</taxon>
        <taxon>Sphingomonas</taxon>
    </lineage>
</organism>
<dbReference type="PROSITE" id="PS50925">
    <property type="entry name" value="BLUF"/>
    <property type="match status" value="1"/>
</dbReference>
<evidence type="ECO:0000313" key="2">
    <source>
        <dbReference type="EMBL" id="UUR08697.1"/>
    </source>
</evidence>
<dbReference type="Pfam" id="PF04940">
    <property type="entry name" value="BLUF"/>
    <property type="match status" value="1"/>
</dbReference>
<dbReference type="EMBL" id="CP097253">
    <property type="protein sequence ID" value="UUR08697.1"/>
    <property type="molecule type" value="Genomic_DNA"/>
</dbReference>
<dbReference type="InterPro" id="IPR036046">
    <property type="entry name" value="Acylphosphatase-like_dom_sf"/>
</dbReference>
<dbReference type="SUPFAM" id="SSF54975">
    <property type="entry name" value="Acylphosphatase/BLUF domain-like"/>
    <property type="match status" value="1"/>
</dbReference>
<proteinExistence type="predicted"/>
<accession>A0ABY5MW59</accession>
<dbReference type="Gene3D" id="3.30.70.100">
    <property type="match status" value="1"/>
</dbReference>